<organism evidence="2 3">
    <name type="scientific">Roseateles saccharophilus</name>
    <name type="common">Pseudomonas saccharophila</name>
    <dbReference type="NCBI Taxonomy" id="304"/>
    <lineage>
        <taxon>Bacteria</taxon>
        <taxon>Pseudomonadati</taxon>
        <taxon>Pseudomonadota</taxon>
        <taxon>Betaproteobacteria</taxon>
        <taxon>Burkholderiales</taxon>
        <taxon>Sphaerotilaceae</taxon>
        <taxon>Roseateles</taxon>
    </lineage>
</organism>
<dbReference type="Pfam" id="PF08811">
    <property type="entry name" value="DUF1800"/>
    <property type="match status" value="1"/>
</dbReference>
<dbReference type="OrthoDB" id="9772295at2"/>
<proteinExistence type="predicted"/>
<evidence type="ECO:0000256" key="1">
    <source>
        <dbReference type="SAM" id="MobiDB-lite"/>
    </source>
</evidence>
<gene>
    <name evidence="2" type="ORF">EV671_100345</name>
</gene>
<name>A0A4R3VGJ9_ROSSA</name>
<comment type="caution">
    <text evidence="2">The sequence shown here is derived from an EMBL/GenBank/DDBJ whole genome shotgun (WGS) entry which is preliminary data.</text>
</comment>
<dbReference type="PANTHER" id="PTHR43737:SF1">
    <property type="entry name" value="DUF1501 DOMAIN-CONTAINING PROTEIN"/>
    <property type="match status" value="1"/>
</dbReference>
<evidence type="ECO:0000313" key="2">
    <source>
        <dbReference type="EMBL" id="TCV03391.1"/>
    </source>
</evidence>
<reference evidence="2 3" key="1">
    <citation type="submission" date="2019-03" db="EMBL/GenBank/DDBJ databases">
        <title>Genomic Encyclopedia of Type Strains, Phase IV (KMG-IV): sequencing the most valuable type-strain genomes for metagenomic binning, comparative biology and taxonomic classification.</title>
        <authorList>
            <person name="Goeker M."/>
        </authorList>
    </citation>
    <scope>NUCLEOTIDE SEQUENCE [LARGE SCALE GENOMIC DNA]</scope>
    <source>
        <strain evidence="2 3">DSM 654</strain>
    </source>
</reference>
<dbReference type="PANTHER" id="PTHR43737">
    <property type="entry name" value="BLL7424 PROTEIN"/>
    <property type="match status" value="1"/>
</dbReference>
<accession>A0A4R3VGJ9</accession>
<feature type="region of interest" description="Disordered" evidence="1">
    <location>
        <begin position="41"/>
        <end position="62"/>
    </location>
</feature>
<keyword evidence="3" id="KW-1185">Reference proteome</keyword>
<dbReference type="Proteomes" id="UP000295110">
    <property type="component" value="Unassembled WGS sequence"/>
</dbReference>
<evidence type="ECO:0000313" key="3">
    <source>
        <dbReference type="Proteomes" id="UP000295110"/>
    </source>
</evidence>
<sequence length="563" mass="58454">MHPPPSPEAEAVAAAAAPTAADLNPALAAATAAAALLAACGGGGSAPTPSPPPPPPPPSIGDADAARFLAQAGFSASSADIATVKAGGYAAWLDAQFALPASDGHFDWMVANGYAVVAHRNDFGGADNTLWRKLMTAPDTLRQRVVLALSEIFVISMNGLPVSWRGFAVAAYVDMLEQRCFGTYRDLLDAVTLSCGMGVYLAMRGNLKEDPATGRVPDENYAREVMQLLSIGLYQLNADGSPKLDGAGKPVETYHQSNITDLARVLTGWDFDGASSTDPGFMKKPMVNNPARFSTGAKKVLDVDIPSTADGPGALKIALDTLANHPNVGPFIGRQLIQRLVASNPSAAFVARISAVWADNGAGVRGDLKAVIRAILLDSEARTVPTGLGAGKLREPVQRFIQWGRSFGVSSPNGLWNIGDTTNPATRLGQSPLRSPTVFNFFRPGYVPPNSQLGSNGVTAPEFQLCNESTVAGYLNFLQSAIASGVGDVKPSYTTELTLAADAPSLVANLALRLGGGGISAATQATIATAVATISASTDAGKLGRVQAAILMLMACPEYQIQK</sequence>
<dbReference type="InterPro" id="IPR014917">
    <property type="entry name" value="DUF1800"/>
</dbReference>
<dbReference type="AlphaFoldDB" id="A0A4R3VGJ9"/>
<feature type="compositionally biased region" description="Pro residues" evidence="1">
    <location>
        <begin position="48"/>
        <end position="59"/>
    </location>
</feature>
<dbReference type="EMBL" id="SMBU01000003">
    <property type="protein sequence ID" value="TCV03391.1"/>
    <property type="molecule type" value="Genomic_DNA"/>
</dbReference>
<protein>
    <submittedName>
        <fullName evidence="2">Uncharacterized protein (DUF1800 family)</fullName>
    </submittedName>
</protein>
<dbReference type="RefSeq" id="WP_132569902.1">
    <property type="nucleotide sequence ID" value="NZ_SMBU01000003.1"/>
</dbReference>